<evidence type="ECO:0000313" key="1">
    <source>
        <dbReference type="EMBL" id="MDI6105912.1"/>
    </source>
</evidence>
<sequence length="118" mass="12258">MALVAVAWVATNVWLIASAPLEGEPSPQALAAQVRAAVVARDVDAVRRLVVDAPEDDEVLAAMLRSASCGGASPTVAVVQRQQAMMLELAAGSGSCGMLPIAEHDGRWLVDLWAAAVR</sequence>
<comment type="caution">
    <text evidence="1">The sequence shown here is derived from an EMBL/GenBank/DDBJ whole genome shotgun (WGS) entry which is preliminary data.</text>
</comment>
<evidence type="ECO:0000313" key="2">
    <source>
        <dbReference type="Proteomes" id="UP001241758"/>
    </source>
</evidence>
<dbReference type="EMBL" id="JASCTH010000061">
    <property type="protein sequence ID" value="MDI6105912.1"/>
    <property type="molecule type" value="Genomic_DNA"/>
</dbReference>
<dbReference type="Proteomes" id="UP001241758">
    <property type="component" value="Unassembled WGS sequence"/>
</dbReference>
<keyword evidence="2" id="KW-1185">Reference proteome</keyword>
<proteinExistence type="predicted"/>
<reference evidence="1 2" key="1">
    <citation type="submission" date="2023-05" db="EMBL/GenBank/DDBJ databases">
        <title>Actinoplanes sp. NEAU-A12 genome sequencing.</title>
        <authorList>
            <person name="Wang Z.-S."/>
        </authorList>
    </citation>
    <scope>NUCLEOTIDE SEQUENCE [LARGE SCALE GENOMIC DNA]</scope>
    <source>
        <strain evidence="1 2">NEAU-A12</strain>
    </source>
</reference>
<accession>A0ABT6X1M2</accession>
<gene>
    <name evidence="1" type="ORF">QLQ12_45815</name>
</gene>
<name>A0ABT6X1M2_9ACTN</name>
<protein>
    <submittedName>
        <fullName evidence="1">Uncharacterized protein</fullName>
    </submittedName>
</protein>
<dbReference type="RefSeq" id="WP_282767377.1">
    <property type="nucleotide sequence ID" value="NZ_JASCTH010000061.1"/>
</dbReference>
<organism evidence="1 2">
    <name type="scientific">Actinoplanes sandaracinus</name>
    <dbReference type="NCBI Taxonomy" id="3045177"/>
    <lineage>
        <taxon>Bacteria</taxon>
        <taxon>Bacillati</taxon>
        <taxon>Actinomycetota</taxon>
        <taxon>Actinomycetes</taxon>
        <taxon>Micromonosporales</taxon>
        <taxon>Micromonosporaceae</taxon>
        <taxon>Actinoplanes</taxon>
    </lineage>
</organism>